<dbReference type="AlphaFoldDB" id="A0A1M6ESZ1"/>
<dbReference type="GO" id="GO:0006974">
    <property type="term" value="P:DNA damage response"/>
    <property type="evidence" value="ECO:0007669"/>
    <property type="project" value="TreeGrafter"/>
</dbReference>
<reference evidence="2 3" key="1">
    <citation type="submission" date="2016-11" db="EMBL/GenBank/DDBJ databases">
        <authorList>
            <person name="Jaros S."/>
            <person name="Januszkiewicz K."/>
            <person name="Wedrychowicz H."/>
        </authorList>
    </citation>
    <scope>NUCLEOTIDE SEQUENCE [LARGE SCALE GENOMIC DNA]</scope>
    <source>
        <strain evidence="2 3">DSM 100565</strain>
    </source>
</reference>
<proteinExistence type="predicted"/>
<evidence type="ECO:0000313" key="2">
    <source>
        <dbReference type="EMBL" id="SHI88538.1"/>
    </source>
</evidence>
<keyword evidence="1" id="KW-0732">Signal</keyword>
<gene>
    <name evidence="2" type="ORF">SAMN05444417_2156</name>
</gene>
<dbReference type="InterPro" id="IPR007497">
    <property type="entry name" value="SIMPL/DUF541"/>
</dbReference>
<sequence>MTTLIRATALALAALPATAPLALAQTAPAPTVSGPESAGRVTVTGTGSVTAKPDIARITLGVTEERPSADAALGAVGAGLDAALAVLREAGLAPSDIRTTQIELGPVVEYGEDGPLPPTRFRAASSVEVTLRDLDRIGEVLDAATEAGGNTLGGIVFDLSDRSAALDEARRAAVADAAARAALYTDAAGVALGPLVAISEGAASAPPIPMMAEARMMDASAPVPVAPGEIEVTAEVTLVYGF</sequence>
<name>A0A1M6ESZ1_9RHOB</name>
<organism evidence="2 3">
    <name type="scientific">Wenxinia saemankumensis</name>
    <dbReference type="NCBI Taxonomy" id="1447782"/>
    <lineage>
        <taxon>Bacteria</taxon>
        <taxon>Pseudomonadati</taxon>
        <taxon>Pseudomonadota</taxon>
        <taxon>Alphaproteobacteria</taxon>
        <taxon>Rhodobacterales</taxon>
        <taxon>Roseobacteraceae</taxon>
        <taxon>Wenxinia</taxon>
    </lineage>
</organism>
<dbReference type="Pfam" id="PF04402">
    <property type="entry name" value="SIMPL"/>
    <property type="match status" value="1"/>
</dbReference>
<evidence type="ECO:0000313" key="3">
    <source>
        <dbReference type="Proteomes" id="UP000184292"/>
    </source>
</evidence>
<dbReference type="EMBL" id="FQYO01000003">
    <property type="protein sequence ID" value="SHI88538.1"/>
    <property type="molecule type" value="Genomic_DNA"/>
</dbReference>
<dbReference type="Proteomes" id="UP000184292">
    <property type="component" value="Unassembled WGS sequence"/>
</dbReference>
<dbReference type="Gene3D" id="3.30.110.170">
    <property type="entry name" value="Protein of unknown function (DUF541), domain 1"/>
    <property type="match status" value="1"/>
</dbReference>
<keyword evidence="3" id="KW-1185">Reference proteome</keyword>
<evidence type="ECO:0000256" key="1">
    <source>
        <dbReference type="SAM" id="SignalP"/>
    </source>
</evidence>
<accession>A0A1M6ESZ1</accession>
<evidence type="ECO:0008006" key="4">
    <source>
        <dbReference type="Google" id="ProtNLM"/>
    </source>
</evidence>
<feature type="signal peptide" evidence="1">
    <location>
        <begin position="1"/>
        <end position="24"/>
    </location>
</feature>
<dbReference type="PANTHER" id="PTHR34387:SF1">
    <property type="entry name" value="PERIPLASMIC IMMUNOGENIC PROTEIN"/>
    <property type="match status" value="1"/>
</dbReference>
<dbReference type="InterPro" id="IPR052022">
    <property type="entry name" value="26kDa_periplasmic_antigen"/>
</dbReference>
<dbReference type="PANTHER" id="PTHR34387">
    <property type="entry name" value="SLR1258 PROTEIN"/>
    <property type="match status" value="1"/>
</dbReference>
<dbReference type="Gene3D" id="3.30.70.2970">
    <property type="entry name" value="Protein of unknown function (DUF541), domain 2"/>
    <property type="match status" value="1"/>
</dbReference>
<protein>
    <recommendedName>
        <fullName evidence="4">26 kDa periplasmic immunogenic protein</fullName>
    </recommendedName>
</protein>
<dbReference type="STRING" id="1447782.SAMN05444417_2156"/>
<dbReference type="OrthoDB" id="9813144at2"/>
<dbReference type="RefSeq" id="WP_073329763.1">
    <property type="nucleotide sequence ID" value="NZ_FQYO01000003.1"/>
</dbReference>
<feature type="chain" id="PRO_5012816294" description="26 kDa periplasmic immunogenic protein" evidence="1">
    <location>
        <begin position="25"/>
        <end position="242"/>
    </location>
</feature>